<evidence type="ECO:0000313" key="1">
    <source>
        <dbReference type="EMBL" id="EIJ42721.1"/>
    </source>
</evidence>
<dbReference type="EMBL" id="JH600070">
    <property type="protein sequence ID" value="EIJ42721.1"/>
    <property type="molecule type" value="Genomic_DNA"/>
</dbReference>
<gene>
    <name evidence="1" type="ORF">BegalDRAFT_1847</name>
</gene>
<keyword evidence="2" id="KW-1185">Reference proteome</keyword>
<organism evidence="1 2">
    <name type="scientific">Beggiatoa alba B18LD</name>
    <dbReference type="NCBI Taxonomy" id="395493"/>
    <lineage>
        <taxon>Bacteria</taxon>
        <taxon>Pseudomonadati</taxon>
        <taxon>Pseudomonadota</taxon>
        <taxon>Gammaproteobacteria</taxon>
        <taxon>Thiotrichales</taxon>
        <taxon>Thiotrichaceae</taxon>
        <taxon>Beggiatoa</taxon>
    </lineage>
</organism>
<dbReference type="RefSeq" id="WP_002685905.1">
    <property type="nucleotide sequence ID" value="NZ_JH600070.1"/>
</dbReference>
<dbReference type="AlphaFoldDB" id="I3CGH8"/>
<reference evidence="1 2" key="1">
    <citation type="submission" date="2011-11" db="EMBL/GenBank/DDBJ databases">
        <title>Improved High-Quality Draft sequence of Beggiatoa alba B18lD.</title>
        <authorList>
            <consortium name="US DOE Joint Genome Institute"/>
            <person name="Lucas S."/>
            <person name="Han J."/>
            <person name="Lapidus A."/>
            <person name="Cheng J.-F."/>
            <person name="Goodwin L."/>
            <person name="Pitluck S."/>
            <person name="Peters L."/>
            <person name="Mikhailova N."/>
            <person name="Held B."/>
            <person name="Detter J.C."/>
            <person name="Han C."/>
            <person name="Tapia R."/>
            <person name="Land M."/>
            <person name="Hauser L."/>
            <person name="Kyrpides N."/>
            <person name="Ivanova N."/>
            <person name="Pagani I."/>
            <person name="Samuel K."/>
            <person name="Teske A."/>
            <person name="Mueller J."/>
            <person name="Woyke T."/>
        </authorList>
    </citation>
    <scope>NUCLEOTIDE SEQUENCE [LARGE SCALE GENOMIC DNA]</scope>
    <source>
        <strain evidence="1 2">B18LD</strain>
    </source>
</reference>
<name>I3CGH8_9GAMM</name>
<proteinExistence type="predicted"/>
<accession>I3CGH8</accession>
<evidence type="ECO:0000313" key="2">
    <source>
        <dbReference type="Proteomes" id="UP000005744"/>
    </source>
</evidence>
<dbReference type="Proteomes" id="UP000005744">
    <property type="component" value="Unassembled WGS sequence"/>
</dbReference>
<dbReference type="OrthoDB" id="5948266at2"/>
<dbReference type="HOGENOM" id="CLU_1003497_0_0_6"/>
<sequence>MLNRKNLLLIALGLGLWWAYRVYGVYYTPLPFGSTDLTPILSQLDNLPADEYGLVFAYVKRSNGDVLPPSMVDPKDPYRFTARNVADAIKLQKEFLVAEEKQAARQKAFEAMREEALAPLRAVLALASAKRAIVPRAELVLPPEALQVTRAKTPNSSLIDKTPVFITSYEVKNQSNRAIVFFEATASFFRKQDKPTEFNKIASCFLSGLPNNLQVLAPQAMTSFRCGNVRNEASAKDRAVVAMPDSEVVVKWEPRLIRFEDGEELKMIEPKPLPVEY</sequence>
<protein>
    <submittedName>
        <fullName evidence="1">Uncharacterized protein</fullName>
    </submittedName>
</protein>